<protein>
    <submittedName>
        <fullName evidence="3">Uncharacterized protein</fullName>
    </submittedName>
</protein>
<keyword evidence="1" id="KW-0175">Coiled coil</keyword>
<feature type="region of interest" description="Disordered" evidence="2">
    <location>
        <begin position="337"/>
        <end position="363"/>
    </location>
</feature>
<evidence type="ECO:0000256" key="2">
    <source>
        <dbReference type="SAM" id="MobiDB-lite"/>
    </source>
</evidence>
<reference evidence="3 4" key="1">
    <citation type="journal article" date="2024" name="Nat. Commun.">
        <title>Phylogenomics reveals the evolutionary origins of lichenization in chlorophyte algae.</title>
        <authorList>
            <person name="Puginier C."/>
            <person name="Libourel C."/>
            <person name="Otte J."/>
            <person name="Skaloud P."/>
            <person name="Haon M."/>
            <person name="Grisel S."/>
            <person name="Petersen M."/>
            <person name="Berrin J.G."/>
            <person name="Delaux P.M."/>
            <person name="Dal Grande F."/>
            <person name="Keller J."/>
        </authorList>
    </citation>
    <scope>NUCLEOTIDE SEQUENCE [LARGE SCALE GENOMIC DNA]</scope>
    <source>
        <strain evidence="3 4">SAG 2523</strain>
    </source>
</reference>
<evidence type="ECO:0000256" key="1">
    <source>
        <dbReference type="SAM" id="Coils"/>
    </source>
</evidence>
<feature type="coiled-coil region" evidence="1">
    <location>
        <begin position="54"/>
        <end position="81"/>
    </location>
</feature>
<keyword evidence="4" id="KW-1185">Reference proteome</keyword>
<feature type="region of interest" description="Disordered" evidence="2">
    <location>
        <begin position="284"/>
        <end position="315"/>
    </location>
</feature>
<gene>
    <name evidence="3" type="ORF">WJX84_011535</name>
</gene>
<feature type="region of interest" description="Disordered" evidence="2">
    <location>
        <begin position="435"/>
        <end position="463"/>
    </location>
</feature>
<evidence type="ECO:0000313" key="4">
    <source>
        <dbReference type="Proteomes" id="UP001485043"/>
    </source>
</evidence>
<comment type="caution">
    <text evidence="3">The sequence shown here is derived from an EMBL/GenBank/DDBJ whole genome shotgun (WGS) entry which is preliminary data.</text>
</comment>
<sequence length="484" mass="50264">MGQLQAALELPIPLLAKLKRTSLEAALILELGRAGRRLDQIRGHVLQGSSQQGLQAMAANHEQVRRAAQAFEAQLTQLQALQGQLQQCAYLNQKSAIDLQEAFPGHALAREKRMLAGIQQLLANHAAAVIGGKGKMDLPCLHEAAAGVLRDAMMDEGPMQLRSAVSGLEPGGHARLCIQHPSGQPLSAPEAPPHVPHSISMGMPSQVEYPPLGTPGAVSGATGPRDMRTVGGHAEVEFAFGSAQLVGLTPNPALGRAEGASLVERASRHAGLAGLATLLMKQRSCRDSAQPDEGTPALLARPGASNVQLRSSAAEPGQVMPQLPLFDTSKALQPVAVRDASQDDDVDISPPTPPAVQPSQPSADQRLSLNVDDFQVQDKETSSVLATPHDNLLGLPNSQAVPPTGGFNPCPGLVAVDAQMAAAMLAAVLMSSQKGSAPTAAGTTSPSGGGPTPMQDLGLDKGPSFICCTDPLEGMSSITQEDQR</sequence>
<name>A0AAW1SIE6_9CHLO</name>
<organism evidence="3 4">
    <name type="scientific">Apatococcus fuscideae</name>
    <dbReference type="NCBI Taxonomy" id="2026836"/>
    <lineage>
        <taxon>Eukaryota</taxon>
        <taxon>Viridiplantae</taxon>
        <taxon>Chlorophyta</taxon>
        <taxon>core chlorophytes</taxon>
        <taxon>Trebouxiophyceae</taxon>
        <taxon>Chlorellales</taxon>
        <taxon>Chlorellaceae</taxon>
        <taxon>Apatococcus</taxon>
    </lineage>
</organism>
<dbReference type="AlphaFoldDB" id="A0AAW1SIE6"/>
<accession>A0AAW1SIE6</accession>
<evidence type="ECO:0000313" key="3">
    <source>
        <dbReference type="EMBL" id="KAK9845600.1"/>
    </source>
</evidence>
<feature type="compositionally biased region" description="Low complexity" evidence="2">
    <location>
        <begin position="435"/>
        <end position="446"/>
    </location>
</feature>
<dbReference type="EMBL" id="JALJOV010001607">
    <property type="protein sequence ID" value="KAK9845600.1"/>
    <property type="molecule type" value="Genomic_DNA"/>
</dbReference>
<dbReference type="Proteomes" id="UP001485043">
    <property type="component" value="Unassembled WGS sequence"/>
</dbReference>
<proteinExistence type="predicted"/>